<dbReference type="Gene3D" id="1.50.10.100">
    <property type="entry name" value="Chondroitin AC/alginate lyase"/>
    <property type="match status" value="1"/>
</dbReference>
<name>A0A0D0KY29_AGRTU</name>
<dbReference type="AlphaFoldDB" id="A0A0D0KY29"/>
<evidence type="ECO:0000256" key="2">
    <source>
        <dbReference type="ARBA" id="ARBA00022729"/>
    </source>
</evidence>
<dbReference type="PANTHER" id="PTHR39210">
    <property type="entry name" value="HEPARIN-SULFATE LYASE"/>
    <property type="match status" value="1"/>
</dbReference>
<dbReference type="GO" id="GO:0042597">
    <property type="term" value="C:periplasmic space"/>
    <property type="evidence" value="ECO:0007669"/>
    <property type="project" value="UniProtKB-SubCell"/>
</dbReference>
<dbReference type="GO" id="GO:0016829">
    <property type="term" value="F:lyase activity"/>
    <property type="evidence" value="ECO:0007669"/>
    <property type="project" value="UniProtKB-KW"/>
</dbReference>
<dbReference type="SUPFAM" id="SSF48230">
    <property type="entry name" value="Chondroitin AC/alginate lyase"/>
    <property type="match status" value="1"/>
</dbReference>
<dbReference type="Proteomes" id="UP000035017">
    <property type="component" value="Unassembled WGS sequence"/>
</dbReference>
<feature type="domain" description="Heparinase II/III-like C-terminal" evidence="5">
    <location>
        <begin position="376"/>
        <end position="518"/>
    </location>
</feature>
<evidence type="ECO:0000313" key="7">
    <source>
        <dbReference type="Proteomes" id="UP000035017"/>
    </source>
</evidence>
<proteinExistence type="predicted"/>
<evidence type="ECO:0000256" key="1">
    <source>
        <dbReference type="ARBA" id="ARBA00004418"/>
    </source>
</evidence>
<evidence type="ECO:0000313" key="6">
    <source>
        <dbReference type="EMBL" id="KIQ03360.1"/>
    </source>
</evidence>
<comment type="caution">
    <text evidence="6">The sequence shown here is derived from an EMBL/GenBank/DDBJ whole genome shotgun (WGS) entry which is preliminary data.</text>
</comment>
<sequence>MFAEMVPLLPKRLGDFAADVTVDRIRACASEESRAQLVDLAVKALDEQWSVILASDYLEYTSNGNRSRFEALYFARRLKLNALVLGECIEGEGRFLAAITDGLSLICEESGWQLPAHNSHVRGGSRIPLPDPQNPVIDLFAAETAANLALVSHLLHKRLDPTLVARISAEIDSRITDPYLTRHFWWMGDGAERMNNWTAWITQNVLLATYLRPTGQATRRAVAEQSLKSLNAFQKDYAADGACEEGALYYGHATLCMFGAIAVLNEAAPGVMSPLLSHDKLRNMAEFIKHMHVADNRFFNFADAPARFETCGLREYWVGKAIASPQLQAFAAERWRTSPRRLMQDEWNLWYRAQAVLLGKELTEKSLPPPEKGDIFYPGIELAIARDDAYDLAVKGGNNGESHNHNDVGSIILYKNGRPLLIDVGVETYTAKTFSPQRYDIWTMQSAFHNVPTFGGVMQADGAAFSARNFHVDFGGDCAEISLDLAAAYPPEAGVQSYTRAVRLVRGQHVEIIDEHKGRSDAVLSLMTAAMPIVDGDALVIGGLATVDVEGGGIPTVEAIKIDDPRLRQSWPETIHRTLIPLKGNRLRLVIR</sequence>
<evidence type="ECO:0000256" key="4">
    <source>
        <dbReference type="ARBA" id="ARBA00023239"/>
    </source>
</evidence>
<dbReference type="InterPro" id="IPR008929">
    <property type="entry name" value="Chondroitin_lyas"/>
</dbReference>
<keyword evidence="4" id="KW-0456">Lyase</keyword>
<gene>
    <name evidence="6" type="ORF">RU07_07805</name>
</gene>
<dbReference type="Gene3D" id="2.70.98.70">
    <property type="match status" value="1"/>
</dbReference>
<organism evidence="6 7">
    <name type="scientific">Agrobacterium tumefaciens</name>
    <dbReference type="NCBI Taxonomy" id="358"/>
    <lineage>
        <taxon>Bacteria</taxon>
        <taxon>Pseudomonadati</taxon>
        <taxon>Pseudomonadota</taxon>
        <taxon>Alphaproteobacteria</taxon>
        <taxon>Hyphomicrobiales</taxon>
        <taxon>Rhizobiaceae</taxon>
        <taxon>Rhizobium/Agrobacterium group</taxon>
        <taxon>Agrobacterium</taxon>
        <taxon>Agrobacterium tumefaciens complex</taxon>
    </lineage>
</organism>
<evidence type="ECO:0000256" key="3">
    <source>
        <dbReference type="ARBA" id="ARBA00022764"/>
    </source>
</evidence>
<keyword evidence="3" id="KW-0574">Periplasm</keyword>
<reference evidence="6 7" key="1">
    <citation type="submission" date="2014-12" db="EMBL/GenBank/DDBJ databases">
        <title>16Stimator: statistical estimation of ribosomal gene copy numbers from draft genome assemblies.</title>
        <authorList>
            <person name="Perisin M.A."/>
            <person name="Vetter M."/>
            <person name="Gilbert J.A."/>
            <person name="Bergelson J."/>
        </authorList>
    </citation>
    <scope>NUCLEOTIDE SEQUENCE [LARGE SCALE GENOMIC DNA]</scope>
    <source>
        <strain evidence="6 7">MEJ076</strain>
    </source>
</reference>
<dbReference type="EMBL" id="JXQV01000008">
    <property type="protein sequence ID" value="KIQ03360.1"/>
    <property type="molecule type" value="Genomic_DNA"/>
</dbReference>
<evidence type="ECO:0000259" key="5">
    <source>
        <dbReference type="Pfam" id="PF07940"/>
    </source>
</evidence>
<dbReference type="OrthoDB" id="9793856at2"/>
<dbReference type="Pfam" id="PF07940">
    <property type="entry name" value="Hepar_II_III_C"/>
    <property type="match status" value="1"/>
</dbReference>
<comment type="subcellular location">
    <subcellularLocation>
        <location evidence="1">Periplasm</location>
    </subcellularLocation>
</comment>
<protein>
    <submittedName>
        <fullName evidence="6">Heparinase</fullName>
    </submittedName>
</protein>
<accession>A0A0D0KY29</accession>
<dbReference type="PANTHER" id="PTHR39210:SF1">
    <property type="entry name" value="HEPARIN-SULFATE LYASE"/>
    <property type="match status" value="1"/>
</dbReference>
<keyword evidence="2" id="KW-0732">Signal</keyword>
<dbReference type="InterPro" id="IPR012480">
    <property type="entry name" value="Hepar_II_III_C"/>
</dbReference>